<evidence type="ECO:0000256" key="1">
    <source>
        <dbReference type="ARBA" id="ARBA00005033"/>
    </source>
</evidence>
<evidence type="ECO:0000313" key="11">
    <source>
        <dbReference type="EMBL" id="SPF77286.1"/>
    </source>
</evidence>
<comment type="pathway">
    <text evidence="1 7">Cofactor biosynthesis; (R)-pantothenate biosynthesis; (R)-pantoate from 3-methyl-2-oxobutanoate: step 1/2.</text>
</comment>
<accession>A0A2R8AMK5</accession>
<dbReference type="GO" id="GO:0005737">
    <property type="term" value="C:cytoplasm"/>
    <property type="evidence" value="ECO:0007669"/>
    <property type="project" value="UniProtKB-SubCell"/>
</dbReference>
<evidence type="ECO:0000256" key="10">
    <source>
        <dbReference type="PIRSR" id="PIRSR000388-3"/>
    </source>
</evidence>
<name>A0A2R8AMK5_9RHOB</name>
<dbReference type="PANTHER" id="PTHR20881">
    <property type="entry name" value="3-METHYL-2-OXOBUTANOATE HYDROXYMETHYLTRANSFERASE"/>
    <property type="match status" value="1"/>
</dbReference>
<comment type="subunit">
    <text evidence="3 7">Homodecamer; pentamer of dimers.</text>
</comment>
<keyword evidence="12" id="KW-1185">Reference proteome</keyword>
<dbReference type="UniPathway" id="UPA00028">
    <property type="reaction ID" value="UER00003"/>
</dbReference>
<dbReference type="GO" id="GO:0003864">
    <property type="term" value="F:3-methyl-2-oxobutanoate hydroxymethyltransferase activity"/>
    <property type="evidence" value="ECO:0007669"/>
    <property type="project" value="UniProtKB-UniRule"/>
</dbReference>
<keyword evidence="7" id="KW-0963">Cytoplasm</keyword>
<keyword evidence="11" id="KW-0489">Methyltransferase</keyword>
<dbReference type="PIRSF" id="PIRSF000388">
    <property type="entry name" value="Pantoate_hydroxy_MeTrfase"/>
    <property type="match status" value="1"/>
</dbReference>
<dbReference type="GO" id="GO:0008168">
    <property type="term" value="F:methyltransferase activity"/>
    <property type="evidence" value="ECO:0007669"/>
    <property type="project" value="UniProtKB-KW"/>
</dbReference>
<evidence type="ECO:0000256" key="7">
    <source>
        <dbReference type="HAMAP-Rule" id="MF_00156"/>
    </source>
</evidence>
<dbReference type="InterPro" id="IPR015813">
    <property type="entry name" value="Pyrv/PenolPyrv_kinase-like_dom"/>
</dbReference>
<dbReference type="Gene3D" id="3.20.20.60">
    <property type="entry name" value="Phosphoenolpyruvate-binding domains"/>
    <property type="match status" value="1"/>
</dbReference>
<dbReference type="GO" id="GO:0032259">
    <property type="term" value="P:methylation"/>
    <property type="evidence" value="ECO:0007669"/>
    <property type="project" value="UniProtKB-KW"/>
</dbReference>
<dbReference type="InterPro" id="IPR040442">
    <property type="entry name" value="Pyrv_kinase-like_dom_sf"/>
</dbReference>
<feature type="binding site" evidence="7 9">
    <location>
        <position position="157"/>
    </location>
    <ligand>
        <name>3-methyl-2-oxobutanoate</name>
        <dbReference type="ChEBI" id="CHEBI:11851"/>
    </ligand>
</feature>
<evidence type="ECO:0000256" key="4">
    <source>
        <dbReference type="ARBA" id="ARBA00022655"/>
    </source>
</evidence>
<feature type="binding site" evidence="7 10">
    <location>
        <position position="159"/>
    </location>
    <ligand>
        <name>Mg(2+)</name>
        <dbReference type="ChEBI" id="CHEBI:18420"/>
    </ligand>
</feature>
<dbReference type="EMBL" id="OMOI01000001">
    <property type="protein sequence ID" value="SPF77286.1"/>
    <property type="molecule type" value="Genomic_DNA"/>
</dbReference>
<evidence type="ECO:0000256" key="5">
    <source>
        <dbReference type="ARBA" id="ARBA00022679"/>
    </source>
</evidence>
<comment type="catalytic activity">
    <reaction evidence="7">
        <text>(6R)-5,10-methylene-5,6,7,8-tetrahydrofolate + 3-methyl-2-oxobutanoate + H2O = 2-dehydropantoate + (6S)-5,6,7,8-tetrahydrofolate</text>
        <dbReference type="Rhea" id="RHEA:11824"/>
        <dbReference type="ChEBI" id="CHEBI:11561"/>
        <dbReference type="ChEBI" id="CHEBI:11851"/>
        <dbReference type="ChEBI" id="CHEBI:15377"/>
        <dbReference type="ChEBI" id="CHEBI:15636"/>
        <dbReference type="ChEBI" id="CHEBI:57453"/>
        <dbReference type="EC" id="2.1.2.11"/>
    </reaction>
</comment>
<evidence type="ECO:0000256" key="3">
    <source>
        <dbReference type="ARBA" id="ARBA00011424"/>
    </source>
</evidence>
<dbReference type="NCBIfam" id="TIGR00222">
    <property type="entry name" value="panB"/>
    <property type="match status" value="1"/>
</dbReference>
<dbReference type="PANTHER" id="PTHR20881:SF0">
    <property type="entry name" value="3-METHYL-2-OXOBUTANOATE HYDROXYMETHYLTRANSFERASE"/>
    <property type="match status" value="1"/>
</dbReference>
<comment type="function">
    <text evidence="6 7">Catalyzes the reversible reaction in which hydroxymethyl group from 5,10-methylenetetrahydrofolate is transferred onto alpha-ketoisovalerate to form ketopantoate.</text>
</comment>
<sequence>MKRGIADQGKGKTSRHSPLIFLRRSNIFTPSEEDQGGETMSASAKIKTLTPSEVRARKGGTPLVVLTAYATPTAQMMDAHCDIVLVGDSVGMVVHGLPDTLGVTMEMMCLHGAAVKRGLEQAMMVVDMPFGSYEESPEQAFRSAARLMRETGAAAVKLEGGVSMEETIRFLTSRSIPVMAHVGLTPQAINTLGGYAVQGRGEDRDRVMADAKAVEDAGAFSVVLEKVPESLANEITDAVSIPTIGIGASAQCDGQVLVVDDMLGLFTAFKPKFAKRYATLGVDGEKAIAKYAQEVRDRSFPAPEHVFADEVKKK</sequence>
<reference evidence="11 12" key="1">
    <citation type="submission" date="2018-03" db="EMBL/GenBank/DDBJ databases">
        <authorList>
            <person name="Keele B.F."/>
        </authorList>
    </citation>
    <scope>NUCLEOTIDE SEQUENCE [LARGE SCALE GENOMIC DNA]</scope>
    <source>
        <strain evidence="11 12">CECT 8811</strain>
    </source>
</reference>
<feature type="binding site" evidence="7 10">
    <location>
        <position position="127"/>
    </location>
    <ligand>
        <name>Mg(2+)</name>
        <dbReference type="ChEBI" id="CHEBI:18420"/>
    </ligand>
</feature>
<feature type="active site" description="Proton acceptor" evidence="7 8">
    <location>
        <position position="225"/>
    </location>
</feature>
<dbReference type="AlphaFoldDB" id="A0A2R8AMK5"/>
<dbReference type="GO" id="GO:0000287">
    <property type="term" value="F:magnesium ion binding"/>
    <property type="evidence" value="ECO:0007669"/>
    <property type="project" value="TreeGrafter"/>
</dbReference>
<dbReference type="EC" id="2.1.2.11" evidence="7"/>
<organism evidence="11 12">
    <name type="scientific">Aliiroseovarius pelagivivens</name>
    <dbReference type="NCBI Taxonomy" id="1639690"/>
    <lineage>
        <taxon>Bacteria</taxon>
        <taxon>Pseudomonadati</taxon>
        <taxon>Pseudomonadota</taxon>
        <taxon>Alphaproteobacteria</taxon>
        <taxon>Rhodobacterales</taxon>
        <taxon>Paracoccaceae</taxon>
        <taxon>Aliiroseovarius</taxon>
    </lineage>
</organism>
<dbReference type="InterPro" id="IPR003700">
    <property type="entry name" value="Pantoate_hydroxy_MeTrfase"/>
</dbReference>
<keyword evidence="5 7" id="KW-0808">Transferase</keyword>
<dbReference type="HAMAP" id="MF_00156">
    <property type="entry name" value="PanB"/>
    <property type="match status" value="1"/>
</dbReference>
<dbReference type="NCBIfam" id="NF001452">
    <property type="entry name" value="PRK00311.1"/>
    <property type="match status" value="1"/>
</dbReference>
<dbReference type="Pfam" id="PF02548">
    <property type="entry name" value="Pantoate_transf"/>
    <property type="match status" value="1"/>
</dbReference>
<dbReference type="CDD" id="cd06557">
    <property type="entry name" value="KPHMT-like"/>
    <property type="match status" value="1"/>
</dbReference>
<comment type="subcellular location">
    <subcellularLocation>
        <location evidence="7">Cytoplasm</location>
    </subcellularLocation>
</comment>
<feature type="binding site" evidence="7 9">
    <location>
        <begin position="88"/>
        <end position="89"/>
    </location>
    <ligand>
        <name>3-methyl-2-oxobutanoate</name>
        <dbReference type="ChEBI" id="CHEBI:11851"/>
    </ligand>
</feature>
<keyword evidence="4 7" id="KW-0566">Pantothenate biosynthesis</keyword>
<dbReference type="GO" id="GO:0015940">
    <property type="term" value="P:pantothenate biosynthetic process"/>
    <property type="evidence" value="ECO:0007669"/>
    <property type="project" value="UniProtKB-UniRule"/>
</dbReference>
<dbReference type="Proteomes" id="UP000244911">
    <property type="component" value="Unassembled WGS sequence"/>
</dbReference>
<feature type="binding site" evidence="7 10">
    <location>
        <position position="88"/>
    </location>
    <ligand>
        <name>Mg(2+)</name>
        <dbReference type="ChEBI" id="CHEBI:18420"/>
    </ligand>
</feature>
<feature type="binding site" evidence="7 9">
    <location>
        <position position="127"/>
    </location>
    <ligand>
        <name>3-methyl-2-oxobutanoate</name>
        <dbReference type="ChEBI" id="CHEBI:11851"/>
    </ligand>
</feature>
<evidence type="ECO:0000256" key="8">
    <source>
        <dbReference type="PIRSR" id="PIRSR000388-1"/>
    </source>
</evidence>
<keyword evidence="7 10" id="KW-0479">Metal-binding</keyword>
<keyword evidence="7 10" id="KW-0460">Magnesium</keyword>
<comment type="similarity">
    <text evidence="2 7">Belongs to the PanB family.</text>
</comment>
<comment type="cofactor">
    <cofactor evidence="7 10">
        <name>Mg(2+)</name>
        <dbReference type="ChEBI" id="CHEBI:18420"/>
    </cofactor>
    <text evidence="7 10">Binds 1 Mg(2+) ion per subunit.</text>
</comment>
<dbReference type="SUPFAM" id="SSF51621">
    <property type="entry name" value="Phosphoenolpyruvate/pyruvate domain"/>
    <property type="match status" value="1"/>
</dbReference>
<evidence type="ECO:0000256" key="9">
    <source>
        <dbReference type="PIRSR" id="PIRSR000388-2"/>
    </source>
</evidence>
<evidence type="ECO:0000256" key="2">
    <source>
        <dbReference type="ARBA" id="ARBA00008676"/>
    </source>
</evidence>
<evidence type="ECO:0000313" key="12">
    <source>
        <dbReference type="Proteomes" id="UP000244911"/>
    </source>
</evidence>
<proteinExistence type="inferred from homology"/>
<dbReference type="FunFam" id="3.20.20.60:FF:000003">
    <property type="entry name" value="3-methyl-2-oxobutanoate hydroxymethyltransferase"/>
    <property type="match status" value="1"/>
</dbReference>
<protein>
    <recommendedName>
        <fullName evidence="7">3-methyl-2-oxobutanoate hydroxymethyltransferase</fullName>
        <ecNumber evidence="7">2.1.2.11</ecNumber>
    </recommendedName>
    <alternativeName>
        <fullName evidence="7">Ketopantoate hydroxymethyltransferase</fullName>
        <shortName evidence="7">KPHMT</shortName>
    </alternativeName>
</protein>
<evidence type="ECO:0000256" key="6">
    <source>
        <dbReference type="ARBA" id="ARBA00056497"/>
    </source>
</evidence>
<gene>
    <name evidence="11" type="primary">panB_1</name>
    <name evidence="7" type="synonym">panB</name>
    <name evidence="11" type="ORF">ALP8811_02311</name>
</gene>